<reference evidence="1 2" key="1">
    <citation type="journal article" date="2022" name="Int. J. Syst. Evol. Microbiol.">
        <title>Noviherbaspirillum aridicola sp. nov., isolated from an arid soil in Pakistan.</title>
        <authorList>
            <person name="Khan I.U."/>
            <person name="Saqib M."/>
            <person name="Amin A."/>
            <person name="Hussain F."/>
            <person name="Li L."/>
            <person name="Liu Y.H."/>
            <person name="Fang B.Z."/>
            <person name="Ahmed I."/>
            <person name="Li W.J."/>
        </authorList>
    </citation>
    <scope>NUCLEOTIDE SEQUENCE [LARGE SCALE GENOMIC DNA]</scope>
    <source>
        <strain evidence="1 2">NCCP-691</strain>
    </source>
</reference>
<sequence length="78" mass="8805">MEINNEMLQAAIRKAVEAGLLPRHASPEEMRINRDLMRVVLQAAMDQAPSPSRYVSKGERFRPVADLPVFRPRFAGSN</sequence>
<proteinExistence type="predicted"/>
<dbReference type="Proteomes" id="UP000887222">
    <property type="component" value="Unassembled WGS sequence"/>
</dbReference>
<evidence type="ECO:0000313" key="1">
    <source>
        <dbReference type="EMBL" id="GIZ53886.1"/>
    </source>
</evidence>
<evidence type="ECO:0000313" key="2">
    <source>
        <dbReference type="Proteomes" id="UP000887222"/>
    </source>
</evidence>
<dbReference type="RefSeq" id="WP_220810297.1">
    <property type="nucleotide sequence ID" value="NZ_BPMK01000021.1"/>
</dbReference>
<organism evidence="1 2">
    <name type="scientific">Noviherbaspirillum aridicola</name>
    <dbReference type="NCBI Taxonomy" id="2849687"/>
    <lineage>
        <taxon>Bacteria</taxon>
        <taxon>Pseudomonadati</taxon>
        <taxon>Pseudomonadota</taxon>
        <taxon>Betaproteobacteria</taxon>
        <taxon>Burkholderiales</taxon>
        <taxon>Oxalobacteraceae</taxon>
        <taxon>Noviherbaspirillum</taxon>
    </lineage>
</organism>
<comment type="caution">
    <text evidence="1">The sequence shown here is derived from an EMBL/GenBank/DDBJ whole genome shotgun (WGS) entry which is preliminary data.</text>
</comment>
<dbReference type="EMBL" id="BPMK01000021">
    <property type="protein sequence ID" value="GIZ53886.1"/>
    <property type="molecule type" value="Genomic_DNA"/>
</dbReference>
<protein>
    <submittedName>
        <fullName evidence="1">Uncharacterized protein</fullName>
    </submittedName>
</protein>
<name>A0ABQ4QA81_9BURK</name>
<gene>
    <name evidence="1" type="ORF">NCCP691_39000</name>
</gene>
<accession>A0ABQ4QA81</accession>
<keyword evidence="2" id="KW-1185">Reference proteome</keyword>